<dbReference type="Proteomes" id="UP000245514">
    <property type="component" value="Unassembled WGS sequence"/>
</dbReference>
<feature type="region of interest" description="Disordered" evidence="1">
    <location>
        <begin position="34"/>
        <end position="78"/>
    </location>
</feature>
<keyword evidence="3" id="KW-1185">Reference proteome</keyword>
<accession>A0ABX5L478</accession>
<sequence>MGPHPAAFEFERLRMRRTTAALSAVLLSVGLASCSQSNNDAPQQEQGQSQQMMPQQQQGQPQQQGQQGQPQQTPTQQH</sequence>
<evidence type="ECO:0000313" key="3">
    <source>
        <dbReference type="Proteomes" id="UP000245514"/>
    </source>
</evidence>
<reference evidence="2 3" key="1">
    <citation type="submission" date="2018-05" db="EMBL/GenBank/DDBJ databases">
        <title>Draft Genome Sequence of Arthrobacter cumminsii IME1328, Isolated from a Patient Who Suffered from Foot Ulcers in China.</title>
        <authorList>
            <person name="Li M."/>
            <person name="Jiang Z."/>
            <person name="Sun Q."/>
            <person name="Tong Y."/>
        </authorList>
    </citation>
    <scope>NUCLEOTIDE SEQUENCE [LARGE SCALE GENOMIC DNA]</scope>
    <source>
        <strain evidence="2 3">IME1328</strain>
    </source>
</reference>
<dbReference type="EMBL" id="QFWG01000013">
    <property type="protein sequence ID" value="PWI27193.1"/>
    <property type="molecule type" value="Genomic_DNA"/>
</dbReference>
<organism evidence="2 3">
    <name type="scientific">Pseudoglutamicibacter cumminsii</name>
    <dbReference type="NCBI Taxonomy" id="156979"/>
    <lineage>
        <taxon>Bacteria</taxon>
        <taxon>Bacillati</taxon>
        <taxon>Actinomycetota</taxon>
        <taxon>Actinomycetes</taxon>
        <taxon>Micrococcales</taxon>
        <taxon>Micrococcaceae</taxon>
        <taxon>Pseudoglutamicibacter</taxon>
    </lineage>
</organism>
<evidence type="ECO:0000256" key="1">
    <source>
        <dbReference type="SAM" id="MobiDB-lite"/>
    </source>
</evidence>
<gene>
    <name evidence="2" type="ORF">CAY35_08565</name>
</gene>
<feature type="compositionally biased region" description="Low complexity" evidence="1">
    <location>
        <begin position="42"/>
        <end position="78"/>
    </location>
</feature>
<comment type="caution">
    <text evidence="2">The sequence shown here is derived from an EMBL/GenBank/DDBJ whole genome shotgun (WGS) entry which is preliminary data.</text>
</comment>
<evidence type="ECO:0000313" key="2">
    <source>
        <dbReference type="EMBL" id="PWI27193.1"/>
    </source>
</evidence>
<name>A0ABX5L478_9MICC</name>
<proteinExistence type="predicted"/>
<protein>
    <submittedName>
        <fullName evidence="2">Uncharacterized protein</fullName>
    </submittedName>
</protein>